<dbReference type="eggNOG" id="arCOG11916">
    <property type="taxonomic scope" value="Archaea"/>
</dbReference>
<dbReference type="Proteomes" id="UP000011566">
    <property type="component" value="Unassembled WGS sequence"/>
</dbReference>
<evidence type="ECO:0000313" key="3">
    <source>
        <dbReference type="Proteomes" id="UP000011566"/>
    </source>
</evidence>
<evidence type="ECO:0000313" key="2">
    <source>
        <dbReference type="EMBL" id="EMA37738.1"/>
    </source>
</evidence>
<proteinExistence type="predicted"/>
<evidence type="ECO:0008006" key="4">
    <source>
        <dbReference type="Google" id="ProtNLM"/>
    </source>
</evidence>
<evidence type="ECO:0000256" key="1">
    <source>
        <dbReference type="SAM" id="Phobius"/>
    </source>
</evidence>
<feature type="transmembrane region" description="Helical" evidence="1">
    <location>
        <begin position="74"/>
        <end position="94"/>
    </location>
</feature>
<keyword evidence="3" id="KW-1185">Reference proteome</keyword>
<feature type="transmembrane region" description="Helical" evidence="1">
    <location>
        <begin position="191"/>
        <end position="210"/>
    </location>
</feature>
<dbReference type="AlphaFoldDB" id="M0LX37"/>
<feature type="transmembrane region" description="Helical" evidence="1">
    <location>
        <begin position="151"/>
        <end position="171"/>
    </location>
</feature>
<dbReference type="PATRIC" id="fig|1132509.6.peg.2797"/>
<keyword evidence="1" id="KW-0812">Transmembrane</keyword>
<dbReference type="InterPro" id="IPR021315">
    <property type="entry name" value="Gap/Sap"/>
</dbReference>
<accession>M0LX37</accession>
<sequence length="211" mass="22652">MEDGQAMSLLTILPLAIVMIAGPQLLSAIFLATSENWRRNSASFVVGATLSITLIVTVAYFFGSSVTGGESSHMGLQIIVLLLLFFAMVSVYLGREKAEPPKWMGKLQSANSRSSFKIGFLLLGVFPTDILTSAAVGSYLSANGLPLRDSIGFVSCTVLLLALPSIAVLALGKRAEAFLPKVRDWMNTNSWIVNEAVILLFILLTLNNLLG</sequence>
<name>M0LX37_9EURY</name>
<keyword evidence="1" id="KW-0472">Membrane</keyword>
<dbReference type="EMBL" id="AOMB01000033">
    <property type="protein sequence ID" value="EMA37738.1"/>
    <property type="molecule type" value="Genomic_DNA"/>
</dbReference>
<feature type="transmembrane region" description="Helical" evidence="1">
    <location>
        <begin position="44"/>
        <end position="62"/>
    </location>
</feature>
<feature type="transmembrane region" description="Helical" evidence="1">
    <location>
        <begin position="115"/>
        <end position="139"/>
    </location>
</feature>
<organism evidence="2 3">
    <name type="scientific">Halococcus hamelinensis 100A6</name>
    <dbReference type="NCBI Taxonomy" id="1132509"/>
    <lineage>
        <taxon>Archaea</taxon>
        <taxon>Methanobacteriati</taxon>
        <taxon>Methanobacteriota</taxon>
        <taxon>Stenosarchaea group</taxon>
        <taxon>Halobacteria</taxon>
        <taxon>Halobacteriales</taxon>
        <taxon>Halococcaceae</taxon>
        <taxon>Halococcus</taxon>
    </lineage>
</organism>
<gene>
    <name evidence="2" type="ORF">C447_12220</name>
</gene>
<dbReference type="Pfam" id="PF11139">
    <property type="entry name" value="SfLAP"/>
    <property type="match status" value="1"/>
</dbReference>
<comment type="caution">
    <text evidence="2">The sequence shown here is derived from an EMBL/GenBank/DDBJ whole genome shotgun (WGS) entry which is preliminary data.</text>
</comment>
<feature type="transmembrane region" description="Helical" evidence="1">
    <location>
        <begin position="12"/>
        <end position="32"/>
    </location>
</feature>
<reference evidence="2 3" key="1">
    <citation type="journal article" date="2014" name="PLoS Genet.">
        <title>Phylogenetically driven sequencing of extremely halophilic archaea reveals strategies for static and dynamic osmo-response.</title>
        <authorList>
            <person name="Becker E.A."/>
            <person name="Seitzer P.M."/>
            <person name="Tritt A."/>
            <person name="Larsen D."/>
            <person name="Krusor M."/>
            <person name="Yao A.I."/>
            <person name="Wu D."/>
            <person name="Madern D."/>
            <person name="Eisen J.A."/>
            <person name="Darling A.E."/>
            <person name="Facciotti M.T."/>
        </authorList>
    </citation>
    <scope>NUCLEOTIDE SEQUENCE [LARGE SCALE GENOMIC DNA]</scope>
    <source>
        <strain evidence="2 3">100A6</strain>
    </source>
</reference>
<keyword evidence="1" id="KW-1133">Transmembrane helix</keyword>
<protein>
    <recommendedName>
        <fullName evidence="4">Sap, sulfolipid-1-addressing protein</fullName>
    </recommendedName>
</protein>